<dbReference type="PROSITE" id="PS51304">
    <property type="entry name" value="GALECTIN"/>
    <property type="match status" value="1"/>
</dbReference>
<dbReference type="GO" id="GO:0030246">
    <property type="term" value="F:carbohydrate binding"/>
    <property type="evidence" value="ECO:0007669"/>
    <property type="project" value="UniProtKB-KW"/>
</dbReference>
<dbReference type="KEGG" id="ccal:108629515"/>
<dbReference type="Pfam" id="PF06462">
    <property type="entry name" value="Hyd_WA"/>
    <property type="match status" value="3"/>
</dbReference>
<dbReference type="SMART" id="SM00276">
    <property type="entry name" value="GLECT"/>
    <property type="match status" value="1"/>
</dbReference>
<dbReference type="Gene3D" id="2.60.120.200">
    <property type="match status" value="1"/>
</dbReference>
<feature type="compositionally biased region" description="Polar residues" evidence="4">
    <location>
        <begin position="408"/>
        <end position="431"/>
    </location>
</feature>
<dbReference type="PANTHER" id="PTHR23250">
    <property type="entry name" value="DYSFERLIN-RELATED"/>
    <property type="match status" value="1"/>
</dbReference>
<dbReference type="CDD" id="cd00070">
    <property type="entry name" value="GLECT"/>
    <property type="match status" value="1"/>
</dbReference>
<evidence type="ECO:0000313" key="8">
    <source>
        <dbReference type="RefSeq" id="XP_017887740.1"/>
    </source>
</evidence>
<dbReference type="InterPro" id="IPR010482">
    <property type="entry name" value="TECPR1-like_DysF"/>
</dbReference>
<evidence type="ECO:0000256" key="4">
    <source>
        <dbReference type="SAM" id="MobiDB-lite"/>
    </source>
</evidence>
<dbReference type="SMART" id="SM00694">
    <property type="entry name" value="DysFC"/>
    <property type="match status" value="2"/>
</dbReference>
<sequence>MPSSYLYAINNEGRVFGLSTSGNMWREFMYLGLEFKQLSAVPHFMWAIGGDRQVYVHVHGLDVPIRIKEEIYENERWLPLEGFSGRLLPTDRYNFSNQDGTVDRSREKVRLPSMAWQWEGDWQIETTLDGQPLDHDGWTYAVDFPATYSTKKQWKSCVRRRKWVRYRRYSAMNSWCAIAPLHKDATKEPFIDISVGGNQIPGGNPGCLVVWAVTAHGRLMFRVGTTTTCPEGQRWSTIKLTNGHEVCQISVGMTGLVWAVLMTGKAIVRTGVTRDNPMGEDWVEVDPPQKDLKLVQVSVGTDAVWAVTHDGEVWFRKGVKGEMSGVCEQMASGTGWVEMMSKMSLVSVAPNDQVWAVGHEDRCLYYRSGITQSELTGKKWRLINAPLQLSRASSNASLSSSNRHSMSGTPQQQRHQSWGSLNRPHSTSEGTTLIREWEEQSRSAPTPTSLKLWQRANDGKNSQQTSFQDIYLSEEKKRSSNSLDMGDLTEASVANITISNESLTKSGESIVVSGKGMGNVVKINPAAWSPVHSVGSMVGVEAHPETDGCIFDPDLTSDSGVYGEDESSGGIYWGECDAFWCKVEAGACYVDSTNPPKWIADMNGGSHGDIGEPWRMYILEELKKRLKNVQFEPVKYEKVVEKSSWVKNGDAKCKVKGSISYDDCIIELEWISSDSGSLDSGIFTILNSDGATTILQFSVSEIMSVVCCSEPGNPRIAIHTPRMPRSKVVRLQFSSDSDMEDWLAHLTSVSCQLNNVYGRPGPSSIWTTTALGDVYVYDPAATEESQYINGAYVQELDVAGKEVPYECILQNGFGCGSSLKITVCIHDDAERLSFNLVCYSTMSNVKQKSVMESHDVALHFNPRLKENIIVRNTYQNGQWGDEERNGGSPLKPGSDLTLEIVCETRGYRIYIDDTEFVFYSHRILPQSITHLRIKGLMTLCGILYKSPSIIIDPITMFWRQMGGHLKKVETCAVGVTWGIGYDSTARVYTGGWGGSFLKGLGSNTGINTMTDTHNYYVYENQRWNPVTGYTSHGLPTDRYMWSDATGRQKRTRELTKLLSMHWHWVSDWIVDFHTPGGVDRDGWQYATDFPFQYHGKKQFTDYVRRRRWFRRCQLTTSGPWQELGNTKLLDVSLYGTGKPGTDAPVYIWAVATNGEALFRRGVSESCPVGVSWEHIPSDQALVSISCGPTGQVWAVGRNGSSYWRLGITPAKPTGVQWQNVEPPTNAHLKYISVGKDVVWALDTSGKLHVRREVQLNVFPEGTHWQTLPVMPNDPIHIEIPENYTKHPKKATFLGKLCRVPLKTSSALGNAVIGSVNLDTLSEPCSIDMSVVNAKQGFRQVSVAREPGQVWAISGSGILCRRIGITDENPAGTGWATGIGANWQYISVGALVNKSK</sequence>
<comment type="similarity">
    <text evidence="1">Belongs to the TECPR1 family.</text>
</comment>
<dbReference type="CTD" id="40229"/>
<dbReference type="Pfam" id="PF06398">
    <property type="entry name" value="Pex24p"/>
    <property type="match status" value="2"/>
</dbReference>
<dbReference type="Proteomes" id="UP000694925">
    <property type="component" value="Unplaced"/>
</dbReference>
<dbReference type="SMART" id="SM00693">
    <property type="entry name" value="DysFN"/>
    <property type="match status" value="2"/>
</dbReference>
<protein>
    <submittedName>
        <fullName evidence="7 8">Tectonin beta-propeller repeat-containing protein isoform X1</fullName>
    </submittedName>
</protein>
<dbReference type="InterPro" id="IPR001079">
    <property type="entry name" value="Galectin_CRD"/>
</dbReference>
<name>A0AAJ7NCJ9_9HYME</name>
<dbReference type="InterPro" id="IPR006614">
    <property type="entry name" value="Peroxin/Ferlin"/>
</dbReference>
<gene>
    <name evidence="7 8 9" type="primary">LOC108629515</name>
</gene>
<dbReference type="GO" id="GO:0098588">
    <property type="term" value="C:bounding membrane of organelle"/>
    <property type="evidence" value="ECO:0007669"/>
    <property type="project" value="UniProtKB-ARBA"/>
</dbReference>
<dbReference type="InterPro" id="IPR051513">
    <property type="entry name" value="Tectonin_beta-prop"/>
</dbReference>
<evidence type="ECO:0000313" key="9">
    <source>
        <dbReference type="RefSeq" id="XP_017887742.1"/>
    </source>
</evidence>
<dbReference type="Pfam" id="PF00337">
    <property type="entry name" value="Gal-bind_lectin"/>
    <property type="match status" value="1"/>
</dbReference>
<accession>A0AAJ7NCJ9</accession>
<evidence type="ECO:0000256" key="3">
    <source>
        <dbReference type="ARBA" id="ARBA00022737"/>
    </source>
</evidence>
<evidence type="ECO:0000313" key="6">
    <source>
        <dbReference type="Proteomes" id="UP000694925"/>
    </source>
</evidence>
<dbReference type="RefSeq" id="XP_017887742.1">
    <property type="nucleotide sequence ID" value="XM_018032253.2"/>
</dbReference>
<dbReference type="RefSeq" id="XP_017887739.1">
    <property type="nucleotide sequence ID" value="XM_018032250.2"/>
</dbReference>
<keyword evidence="2" id="KW-0430">Lectin</keyword>
<keyword evidence="6" id="KW-1185">Reference proteome</keyword>
<dbReference type="RefSeq" id="XP_017887740.1">
    <property type="nucleotide sequence ID" value="XM_018032251.2"/>
</dbReference>
<feature type="region of interest" description="Disordered" evidence="4">
    <location>
        <begin position="394"/>
        <end position="448"/>
    </location>
</feature>
<proteinExistence type="inferred from homology"/>
<organism evidence="6 9">
    <name type="scientific">Ceratina calcarata</name>
    <dbReference type="NCBI Taxonomy" id="156304"/>
    <lineage>
        <taxon>Eukaryota</taxon>
        <taxon>Metazoa</taxon>
        <taxon>Ecdysozoa</taxon>
        <taxon>Arthropoda</taxon>
        <taxon>Hexapoda</taxon>
        <taxon>Insecta</taxon>
        <taxon>Pterygota</taxon>
        <taxon>Neoptera</taxon>
        <taxon>Endopterygota</taxon>
        <taxon>Hymenoptera</taxon>
        <taxon>Apocrita</taxon>
        <taxon>Aculeata</taxon>
        <taxon>Apoidea</taxon>
        <taxon>Anthophila</taxon>
        <taxon>Apidae</taxon>
        <taxon>Ceratina</taxon>
        <taxon>Zadontomerus</taxon>
    </lineage>
</organism>
<dbReference type="InterPro" id="IPR006624">
    <property type="entry name" value="Beta-propeller_rpt_TECPR"/>
</dbReference>
<evidence type="ECO:0000256" key="2">
    <source>
        <dbReference type="ARBA" id="ARBA00022734"/>
    </source>
</evidence>
<dbReference type="InterPro" id="IPR013320">
    <property type="entry name" value="ConA-like_dom_sf"/>
</dbReference>
<evidence type="ECO:0000313" key="7">
    <source>
        <dbReference type="RefSeq" id="XP_017887739.1"/>
    </source>
</evidence>
<dbReference type="SMART" id="SM00706">
    <property type="entry name" value="TECPR"/>
    <property type="match status" value="11"/>
</dbReference>
<feature type="domain" description="Galectin" evidence="5">
    <location>
        <begin position="805"/>
        <end position="945"/>
    </location>
</feature>
<dbReference type="SUPFAM" id="SSF49899">
    <property type="entry name" value="Concanavalin A-like lectins/glucanases"/>
    <property type="match status" value="1"/>
</dbReference>
<feature type="compositionally biased region" description="Low complexity" evidence="4">
    <location>
        <begin position="394"/>
        <end position="407"/>
    </location>
</feature>
<evidence type="ECO:0000256" key="1">
    <source>
        <dbReference type="ARBA" id="ARBA00005966"/>
    </source>
</evidence>
<reference evidence="7 8" key="1">
    <citation type="submission" date="2025-04" db="UniProtKB">
        <authorList>
            <consortium name="RefSeq"/>
        </authorList>
    </citation>
    <scope>IDENTIFICATION</scope>
    <source>
        <tissue evidence="7 8">Whole body</tissue>
    </source>
</reference>
<dbReference type="PANTHER" id="PTHR23250:SF1">
    <property type="entry name" value="TECTONIN BETA-PROPELLER REPEAT-CONTAINING PROTEIN 1"/>
    <property type="match status" value="1"/>
</dbReference>
<evidence type="ECO:0000259" key="5">
    <source>
        <dbReference type="PROSITE" id="PS51304"/>
    </source>
</evidence>
<keyword evidence="3" id="KW-0677">Repeat</keyword>
<dbReference type="Pfam" id="PF19193">
    <property type="entry name" value="Tectonin"/>
    <property type="match status" value="2"/>
</dbReference>
<dbReference type="SMART" id="SM00908">
    <property type="entry name" value="Gal-bind_lectin"/>
    <property type="match status" value="1"/>
</dbReference>
<dbReference type="GeneID" id="108629515"/>
<dbReference type="GO" id="GO:0005737">
    <property type="term" value="C:cytoplasm"/>
    <property type="evidence" value="ECO:0007669"/>
    <property type="project" value="UniProtKB-ARBA"/>
</dbReference>